<dbReference type="AlphaFoldDB" id="A0A2T2NVH0"/>
<feature type="coiled-coil region" evidence="1">
    <location>
        <begin position="80"/>
        <end position="107"/>
    </location>
</feature>
<keyword evidence="1" id="KW-0175">Coiled coil</keyword>
<keyword evidence="4" id="KW-1185">Reference proteome</keyword>
<organism evidence="3 4">
    <name type="scientific">Corynespora cassiicola Philippines</name>
    <dbReference type="NCBI Taxonomy" id="1448308"/>
    <lineage>
        <taxon>Eukaryota</taxon>
        <taxon>Fungi</taxon>
        <taxon>Dikarya</taxon>
        <taxon>Ascomycota</taxon>
        <taxon>Pezizomycotina</taxon>
        <taxon>Dothideomycetes</taxon>
        <taxon>Pleosporomycetidae</taxon>
        <taxon>Pleosporales</taxon>
        <taxon>Corynesporascaceae</taxon>
        <taxon>Corynespora</taxon>
    </lineage>
</organism>
<evidence type="ECO:0000256" key="1">
    <source>
        <dbReference type="SAM" id="Coils"/>
    </source>
</evidence>
<gene>
    <name evidence="3" type="ORF">BS50DRAFT_664404</name>
</gene>
<name>A0A2T2NVH0_CORCC</name>
<feature type="region of interest" description="Disordered" evidence="2">
    <location>
        <begin position="131"/>
        <end position="153"/>
    </location>
</feature>
<evidence type="ECO:0000313" key="3">
    <source>
        <dbReference type="EMBL" id="PSN69441.1"/>
    </source>
</evidence>
<sequence length="153" mass="17039">MVSQELSSTDILHGSYHPGSLTQIDIQSNEAILREFQESKQRRLLSDHMTAPKFLESMNAMTIPISHSPAKNTDFNLLTKKDIENSVHMTLEELDQMEKAIEDSKDAEDYADLVNWEGDWNELSDLSRGIQISSGGETRGNNKGSNDGSAVGR</sequence>
<protein>
    <submittedName>
        <fullName evidence="3">Uncharacterized protein</fullName>
    </submittedName>
</protein>
<dbReference type="Proteomes" id="UP000240883">
    <property type="component" value="Unassembled WGS sequence"/>
</dbReference>
<evidence type="ECO:0000256" key="2">
    <source>
        <dbReference type="SAM" id="MobiDB-lite"/>
    </source>
</evidence>
<accession>A0A2T2NVH0</accession>
<evidence type="ECO:0000313" key="4">
    <source>
        <dbReference type="Proteomes" id="UP000240883"/>
    </source>
</evidence>
<dbReference type="EMBL" id="KZ678133">
    <property type="protein sequence ID" value="PSN69441.1"/>
    <property type="molecule type" value="Genomic_DNA"/>
</dbReference>
<proteinExistence type="predicted"/>
<reference evidence="3 4" key="1">
    <citation type="journal article" date="2018" name="Front. Microbiol.">
        <title>Genome-Wide Analysis of Corynespora cassiicola Leaf Fall Disease Putative Effectors.</title>
        <authorList>
            <person name="Lopez D."/>
            <person name="Ribeiro S."/>
            <person name="Label P."/>
            <person name="Fumanal B."/>
            <person name="Venisse J.S."/>
            <person name="Kohler A."/>
            <person name="de Oliveira R.R."/>
            <person name="Labutti K."/>
            <person name="Lipzen A."/>
            <person name="Lail K."/>
            <person name="Bauer D."/>
            <person name="Ohm R.A."/>
            <person name="Barry K.W."/>
            <person name="Spatafora J."/>
            <person name="Grigoriev I.V."/>
            <person name="Martin F.M."/>
            <person name="Pujade-Renaud V."/>
        </authorList>
    </citation>
    <scope>NUCLEOTIDE SEQUENCE [LARGE SCALE GENOMIC DNA]</scope>
    <source>
        <strain evidence="3 4">Philippines</strain>
    </source>
</reference>